<dbReference type="Pfam" id="PF01161">
    <property type="entry name" value="PBP"/>
    <property type="match status" value="1"/>
</dbReference>
<accession>A0A7M5WS15</accession>
<dbReference type="CDD" id="cd00866">
    <property type="entry name" value="PEBP_euk"/>
    <property type="match status" value="1"/>
</dbReference>
<dbReference type="EnsemblMetazoa" id="CLYHEMT008362.1">
    <property type="protein sequence ID" value="CLYHEMP008362.1"/>
    <property type="gene ID" value="CLYHEMG008362"/>
</dbReference>
<dbReference type="SUPFAM" id="SSF49777">
    <property type="entry name" value="PEBP-like"/>
    <property type="match status" value="1"/>
</dbReference>
<dbReference type="InterPro" id="IPR036610">
    <property type="entry name" value="PEBP-like_sf"/>
</dbReference>
<dbReference type="OrthoDB" id="2153661at2759"/>
<dbReference type="GeneID" id="136799315"/>
<dbReference type="PANTHER" id="PTHR11362:SF82">
    <property type="entry name" value="PHOSPHATIDYLETHANOLAMINE-BINDING PROTEIN 4"/>
    <property type="match status" value="1"/>
</dbReference>
<dbReference type="PANTHER" id="PTHR11362">
    <property type="entry name" value="PHOSPHATIDYLETHANOLAMINE-BINDING PROTEIN"/>
    <property type="match status" value="1"/>
</dbReference>
<organism evidence="1 2">
    <name type="scientific">Clytia hemisphaerica</name>
    <dbReference type="NCBI Taxonomy" id="252671"/>
    <lineage>
        <taxon>Eukaryota</taxon>
        <taxon>Metazoa</taxon>
        <taxon>Cnidaria</taxon>
        <taxon>Hydrozoa</taxon>
        <taxon>Hydroidolina</taxon>
        <taxon>Leptothecata</taxon>
        <taxon>Obeliida</taxon>
        <taxon>Clytiidae</taxon>
        <taxon>Clytia</taxon>
    </lineage>
</organism>
<reference evidence="1" key="1">
    <citation type="submission" date="2021-01" db="UniProtKB">
        <authorList>
            <consortium name="EnsemblMetazoa"/>
        </authorList>
    </citation>
    <scope>IDENTIFICATION</scope>
</reference>
<dbReference type="Gene3D" id="3.90.280.10">
    <property type="entry name" value="PEBP-like"/>
    <property type="match status" value="1"/>
</dbReference>
<dbReference type="Proteomes" id="UP000594262">
    <property type="component" value="Unplaced"/>
</dbReference>
<proteinExistence type="predicted"/>
<dbReference type="RefSeq" id="XP_066912121.1">
    <property type="nucleotide sequence ID" value="XM_067056020.1"/>
</dbReference>
<dbReference type="InterPro" id="IPR008914">
    <property type="entry name" value="PEBP"/>
</dbReference>
<protein>
    <recommendedName>
        <fullName evidence="3">39S ribosomal protein L38, mitochondrial</fullName>
    </recommendedName>
</protein>
<dbReference type="InterPro" id="IPR035810">
    <property type="entry name" value="PEBP_euk"/>
</dbReference>
<evidence type="ECO:0000313" key="2">
    <source>
        <dbReference type="Proteomes" id="UP000594262"/>
    </source>
</evidence>
<sequence>MKSLFKIVSSPLLDSSALHYRASMVECCRYISKKAPAKEGKTRMMRKDQTDKHTEIIEVDKSDKHRYFKWNYQPLPTQTSEDVVNPHFNIRSPDFKLPNPRGRLARSVWRQRIAEVQAARNDPELEKLSRHRKLFLPLEEIEAEWKHEFGIHDVNKLIRFNQISRDLFHSDDVIMNTWLDVAFTDVKIHRGNLVQPSQLLTSPTSISFTPKEGQLYTLIVSNLDGHPEGTGNEVLHWMVSNISNGDVQNSDTILNYLPPLPWQGTGHHRLTFTLYHQTEGRVQADPINEQNMLKNRCMTSHEFATANHLLPVGITWCQVTWDESVSETCKLLKDLSGEPVFEMEEYLEPKVEQEMLMRKWSELKYRNM</sequence>
<evidence type="ECO:0008006" key="3">
    <source>
        <dbReference type="Google" id="ProtNLM"/>
    </source>
</evidence>
<evidence type="ECO:0000313" key="1">
    <source>
        <dbReference type="EnsemblMetazoa" id="CLYHEMP008362.1"/>
    </source>
</evidence>
<name>A0A7M5WS15_9CNID</name>
<keyword evidence="2" id="KW-1185">Reference proteome</keyword>
<dbReference type="AlphaFoldDB" id="A0A7M5WS15"/>